<keyword evidence="2" id="KW-0808">Transferase</keyword>
<dbReference type="GO" id="GO:0003677">
    <property type="term" value="F:DNA binding"/>
    <property type="evidence" value="ECO:0007669"/>
    <property type="project" value="UniProtKB-KW"/>
</dbReference>
<keyword evidence="2" id="KW-0418">Kinase</keyword>
<dbReference type="AlphaFoldDB" id="A0A381DZD0"/>
<evidence type="ECO:0000259" key="1">
    <source>
        <dbReference type="PROSITE" id="PS50011"/>
    </source>
</evidence>
<organism evidence="2 3">
    <name type="scientific">Cardiobacterium valvarum</name>
    <dbReference type="NCBI Taxonomy" id="194702"/>
    <lineage>
        <taxon>Bacteria</taxon>
        <taxon>Pseudomonadati</taxon>
        <taxon>Pseudomonadota</taxon>
        <taxon>Gammaproteobacteria</taxon>
        <taxon>Cardiobacteriales</taxon>
        <taxon>Cardiobacteriaceae</taxon>
        <taxon>Cardiobacterium</taxon>
    </lineage>
</organism>
<reference evidence="2 3" key="1">
    <citation type="submission" date="2018-06" db="EMBL/GenBank/DDBJ databases">
        <authorList>
            <consortium name="Pathogen Informatics"/>
            <person name="Doyle S."/>
        </authorList>
    </citation>
    <scope>NUCLEOTIDE SEQUENCE [LARGE SCALE GENOMIC DNA]</scope>
    <source>
        <strain evidence="2 3">NCTC13294</strain>
    </source>
</reference>
<dbReference type="RefSeq" id="WP_115610673.1">
    <property type="nucleotide sequence ID" value="NZ_JBHLZC010000001.1"/>
</dbReference>
<evidence type="ECO:0000313" key="3">
    <source>
        <dbReference type="Proteomes" id="UP000254572"/>
    </source>
</evidence>
<dbReference type="SUPFAM" id="SSF56112">
    <property type="entry name" value="Protein kinase-like (PK-like)"/>
    <property type="match status" value="1"/>
</dbReference>
<dbReference type="EMBL" id="UFUW01000001">
    <property type="protein sequence ID" value="SUX18833.1"/>
    <property type="molecule type" value="Genomic_DNA"/>
</dbReference>
<feature type="domain" description="Protein kinase" evidence="1">
    <location>
        <begin position="1"/>
        <end position="347"/>
    </location>
</feature>
<gene>
    <name evidence="2" type="ORF">NCTC13294_00367</name>
</gene>
<dbReference type="PROSITE" id="PS50011">
    <property type="entry name" value="PROTEIN_KINASE_DOM"/>
    <property type="match status" value="1"/>
</dbReference>
<dbReference type="GO" id="GO:0004672">
    <property type="term" value="F:protein kinase activity"/>
    <property type="evidence" value="ECO:0007669"/>
    <property type="project" value="InterPro"/>
</dbReference>
<dbReference type="InterPro" id="IPR000719">
    <property type="entry name" value="Prot_kinase_dom"/>
</dbReference>
<sequence length="500" mass="56497">MNKNIITLTATNGQTIRFIDEVKAQGGMKDVKFSPDGDYVVAFFRDKADLATRERLEMITGQYRERIFNQEGGDYLKNLYCWPTAVVEYDNRLGVVVPFYRRNFFFQYGSRNHDMLNIKGKEKDGKWFASASNRNKFLDPRELGDWMRHLKICIMLARAVRRMHMAGLSHSDLGYKNCLIDPTTGQACLIDIDGLVVPGKHPPTVVGTPDFIAPEVVETAHLDKDDPKRKLPSRSTDLHALAVLIYMYLLYRHPLRGDKIHDANDSQRDEELGMGSHALFIEHPTDASNRIKTAQLKASELPWKDTAKTPYTLCGPYIAGLFERAFIDGLHNPPARPTADEWEHALVKTVDLLQPCGNDQCEQKWYAFDNSRSPRCPFCGTAHSGKLPVLNLYSQAPGGSYRPDNHRIMVYSGQSLFRWHADSRVFPNEKLAAADAKRVGYFVQHNGDWWLVNEQLPECYDVQGKTAIPPGGKIKLEEGAQILLQKGEGGRLLMVQMAGA</sequence>
<evidence type="ECO:0000313" key="2">
    <source>
        <dbReference type="EMBL" id="SUX18833.1"/>
    </source>
</evidence>
<protein>
    <submittedName>
        <fullName evidence="2">Uncharacterized protein with protein kinase and helix-hairpin-helix DNA-binding domains</fullName>
    </submittedName>
</protein>
<dbReference type="GO" id="GO:0005524">
    <property type="term" value="F:ATP binding"/>
    <property type="evidence" value="ECO:0007669"/>
    <property type="project" value="InterPro"/>
</dbReference>
<dbReference type="OrthoDB" id="1022767at2"/>
<keyword evidence="2" id="KW-0238">DNA-binding</keyword>
<dbReference type="Pfam" id="PF00069">
    <property type="entry name" value="Pkinase"/>
    <property type="match status" value="1"/>
</dbReference>
<dbReference type="Proteomes" id="UP000254572">
    <property type="component" value="Unassembled WGS sequence"/>
</dbReference>
<dbReference type="Gene3D" id="1.10.510.10">
    <property type="entry name" value="Transferase(Phosphotransferase) domain 1"/>
    <property type="match status" value="1"/>
</dbReference>
<name>A0A381DZD0_9GAMM</name>
<keyword evidence="3" id="KW-1185">Reference proteome</keyword>
<proteinExistence type="predicted"/>
<dbReference type="InterPro" id="IPR011009">
    <property type="entry name" value="Kinase-like_dom_sf"/>
</dbReference>
<accession>A0A381DZD0</accession>